<protein>
    <submittedName>
        <fullName evidence="2">Uncharacterized protein</fullName>
    </submittedName>
</protein>
<name>A0A645D7P7_9ZZZZ</name>
<accession>A0A645D7P7</accession>
<dbReference type="SUPFAM" id="SSF56954">
    <property type="entry name" value="Outer membrane efflux proteins (OEP)"/>
    <property type="match status" value="1"/>
</dbReference>
<organism evidence="2">
    <name type="scientific">bioreactor metagenome</name>
    <dbReference type="NCBI Taxonomy" id="1076179"/>
    <lineage>
        <taxon>unclassified sequences</taxon>
        <taxon>metagenomes</taxon>
        <taxon>ecological metagenomes</taxon>
    </lineage>
</organism>
<evidence type="ECO:0000256" key="1">
    <source>
        <dbReference type="SAM" id="Coils"/>
    </source>
</evidence>
<proteinExistence type="predicted"/>
<gene>
    <name evidence="2" type="ORF">SDC9_132359</name>
</gene>
<dbReference type="GO" id="GO:0015562">
    <property type="term" value="F:efflux transmembrane transporter activity"/>
    <property type="evidence" value="ECO:0007669"/>
    <property type="project" value="InterPro"/>
</dbReference>
<reference evidence="2" key="1">
    <citation type="submission" date="2019-08" db="EMBL/GenBank/DDBJ databases">
        <authorList>
            <person name="Kucharzyk K."/>
            <person name="Murdoch R.W."/>
            <person name="Higgins S."/>
            <person name="Loffler F."/>
        </authorList>
    </citation>
    <scope>NUCLEOTIDE SEQUENCE</scope>
</reference>
<keyword evidence="1" id="KW-0175">Coiled coil</keyword>
<dbReference type="AlphaFoldDB" id="A0A645D7P7"/>
<evidence type="ECO:0000313" key="2">
    <source>
        <dbReference type="EMBL" id="MPM85281.1"/>
    </source>
</evidence>
<sequence length="83" mass="9111">MTQAGFKISEANKKNAAALKNMEKADENLRFANEAFDAGVITSSDLMEAQTAWLSANSERIDAGIEVRLCELYLNKAKGKMVQ</sequence>
<feature type="coiled-coil region" evidence="1">
    <location>
        <begin position="8"/>
        <end position="35"/>
    </location>
</feature>
<comment type="caution">
    <text evidence="2">The sequence shown here is derived from an EMBL/GenBank/DDBJ whole genome shotgun (WGS) entry which is preliminary data.</text>
</comment>
<dbReference type="Gene3D" id="1.20.1600.10">
    <property type="entry name" value="Outer membrane efflux proteins (OEP)"/>
    <property type="match status" value="1"/>
</dbReference>
<dbReference type="EMBL" id="VSSQ01033624">
    <property type="protein sequence ID" value="MPM85281.1"/>
    <property type="molecule type" value="Genomic_DNA"/>
</dbReference>